<evidence type="ECO:0000313" key="1">
    <source>
        <dbReference type="EMBL" id="GBN59097.1"/>
    </source>
</evidence>
<comment type="caution">
    <text evidence="1">The sequence shown here is derived from an EMBL/GenBank/DDBJ whole genome shotgun (WGS) entry which is preliminary data.</text>
</comment>
<dbReference type="AlphaFoldDB" id="A0A4Y2Q903"/>
<sequence>CKLESTPLGMPAVFEMESLAVESQSHHKLRTSSKPASVSFSADVSVINNIHFVRNLFNLLNIEKLFQLLAVRFKRQRR</sequence>
<accession>A0A4Y2Q903</accession>
<dbReference type="EMBL" id="BGPR01136995">
    <property type="protein sequence ID" value="GBN59097.1"/>
    <property type="molecule type" value="Genomic_DNA"/>
</dbReference>
<dbReference type="Proteomes" id="UP000499080">
    <property type="component" value="Unassembled WGS sequence"/>
</dbReference>
<evidence type="ECO:0000313" key="2">
    <source>
        <dbReference type="Proteomes" id="UP000499080"/>
    </source>
</evidence>
<organism evidence="1 2">
    <name type="scientific">Araneus ventricosus</name>
    <name type="common">Orbweaver spider</name>
    <name type="synonym">Epeira ventricosa</name>
    <dbReference type="NCBI Taxonomy" id="182803"/>
    <lineage>
        <taxon>Eukaryota</taxon>
        <taxon>Metazoa</taxon>
        <taxon>Ecdysozoa</taxon>
        <taxon>Arthropoda</taxon>
        <taxon>Chelicerata</taxon>
        <taxon>Arachnida</taxon>
        <taxon>Araneae</taxon>
        <taxon>Araneomorphae</taxon>
        <taxon>Entelegynae</taxon>
        <taxon>Araneoidea</taxon>
        <taxon>Araneidae</taxon>
        <taxon>Araneus</taxon>
    </lineage>
</organism>
<keyword evidence="2" id="KW-1185">Reference proteome</keyword>
<name>A0A4Y2Q903_ARAVE</name>
<proteinExistence type="predicted"/>
<feature type="non-terminal residue" evidence="1">
    <location>
        <position position="1"/>
    </location>
</feature>
<reference evidence="1 2" key="1">
    <citation type="journal article" date="2019" name="Sci. Rep.">
        <title>Orb-weaving spider Araneus ventricosus genome elucidates the spidroin gene catalogue.</title>
        <authorList>
            <person name="Kono N."/>
            <person name="Nakamura H."/>
            <person name="Ohtoshi R."/>
            <person name="Moran D.A.P."/>
            <person name="Shinohara A."/>
            <person name="Yoshida Y."/>
            <person name="Fujiwara M."/>
            <person name="Mori M."/>
            <person name="Tomita M."/>
            <person name="Arakawa K."/>
        </authorList>
    </citation>
    <scope>NUCLEOTIDE SEQUENCE [LARGE SCALE GENOMIC DNA]</scope>
</reference>
<protein>
    <submittedName>
        <fullName evidence="1">Uncharacterized protein</fullName>
    </submittedName>
</protein>
<gene>
    <name evidence="1" type="ORF">AVEN_247355_1</name>
</gene>